<gene>
    <name evidence="2" type="ordered locus">MTR_2g078900</name>
    <name evidence="3" type="ORF">MtrunA17_Chr2g0317101</name>
</gene>
<evidence type="ECO:0000313" key="6">
    <source>
        <dbReference type="Proteomes" id="UP000265566"/>
    </source>
</evidence>
<dbReference type="Pfam" id="PF07734">
    <property type="entry name" value="FBA_1"/>
    <property type="match status" value="1"/>
</dbReference>
<dbReference type="EMBL" id="PSQE01000002">
    <property type="protein sequence ID" value="RHN75065.1"/>
    <property type="molecule type" value="Genomic_DNA"/>
</dbReference>
<dbReference type="PANTHER" id="PTHR31672">
    <property type="entry name" value="BNACNNG10540D PROTEIN"/>
    <property type="match status" value="1"/>
</dbReference>
<evidence type="ECO:0000259" key="1">
    <source>
        <dbReference type="PROSITE" id="PS50181"/>
    </source>
</evidence>
<dbReference type="PANTHER" id="PTHR31672:SF13">
    <property type="entry name" value="F-BOX PROTEIN CPR30-LIKE"/>
    <property type="match status" value="1"/>
</dbReference>
<dbReference type="PROSITE" id="PS50181">
    <property type="entry name" value="FBOX"/>
    <property type="match status" value="1"/>
</dbReference>
<dbReference type="Proteomes" id="UP000002051">
    <property type="component" value="Chromosome 2"/>
</dbReference>
<dbReference type="InterPro" id="IPR050796">
    <property type="entry name" value="SCF_F-box_component"/>
</dbReference>
<name>A0A072VKM5_MEDTR</name>
<dbReference type="EMBL" id="CM001218">
    <property type="protein sequence ID" value="KEH38705.1"/>
    <property type="molecule type" value="Genomic_DNA"/>
</dbReference>
<dbReference type="InterPro" id="IPR006527">
    <property type="entry name" value="F-box-assoc_dom_typ1"/>
</dbReference>
<dbReference type="SMART" id="SM00256">
    <property type="entry name" value="FBOX"/>
    <property type="match status" value="1"/>
</dbReference>
<dbReference type="HOGENOM" id="CLU_027176_1_4_1"/>
<proteinExistence type="predicted"/>
<accession>A0A072VKM5</accession>
<dbReference type="SUPFAM" id="SSF81383">
    <property type="entry name" value="F-box domain"/>
    <property type="match status" value="1"/>
</dbReference>
<evidence type="ECO:0000313" key="5">
    <source>
        <dbReference type="Proteomes" id="UP000002051"/>
    </source>
</evidence>
<dbReference type="InterPro" id="IPR017451">
    <property type="entry name" value="F-box-assoc_interact_dom"/>
</dbReference>
<protein>
    <submittedName>
        <fullName evidence="2">F-box protein interaction domain protein</fullName>
    </submittedName>
    <submittedName>
        <fullName evidence="3">Putative F-box domain-containing protein</fullName>
    </submittedName>
</protein>
<reference evidence="4" key="3">
    <citation type="submission" date="2015-04" db="UniProtKB">
        <authorList>
            <consortium name="EnsemblPlants"/>
        </authorList>
    </citation>
    <scope>IDENTIFICATION</scope>
    <source>
        <strain evidence="4">cv. Jemalong A17</strain>
    </source>
</reference>
<reference evidence="3" key="5">
    <citation type="journal article" date="2018" name="Nat. Plants">
        <title>Whole-genome landscape of Medicago truncatula symbiotic genes.</title>
        <authorList>
            <person name="Pecrix Y."/>
            <person name="Gamas P."/>
            <person name="Carrere S."/>
        </authorList>
    </citation>
    <scope>NUCLEOTIDE SEQUENCE</scope>
    <source>
        <tissue evidence="3">Leaves</tissue>
    </source>
</reference>
<dbReference type="Pfam" id="PF00646">
    <property type="entry name" value="F-box"/>
    <property type="match status" value="1"/>
</dbReference>
<dbReference type="InterPro" id="IPR036047">
    <property type="entry name" value="F-box-like_dom_sf"/>
</dbReference>
<feature type="domain" description="F-box" evidence="1">
    <location>
        <begin position="27"/>
        <end position="73"/>
    </location>
</feature>
<evidence type="ECO:0000313" key="3">
    <source>
        <dbReference type="EMBL" id="RHN75065.1"/>
    </source>
</evidence>
<keyword evidence="5" id="KW-1185">Reference proteome</keyword>
<organism evidence="2 5">
    <name type="scientific">Medicago truncatula</name>
    <name type="common">Barrel medic</name>
    <name type="synonym">Medicago tribuloides</name>
    <dbReference type="NCBI Taxonomy" id="3880"/>
    <lineage>
        <taxon>Eukaryota</taxon>
        <taxon>Viridiplantae</taxon>
        <taxon>Streptophyta</taxon>
        <taxon>Embryophyta</taxon>
        <taxon>Tracheophyta</taxon>
        <taxon>Spermatophyta</taxon>
        <taxon>Magnoliopsida</taxon>
        <taxon>eudicotyledons</taxon>
        <taxon>Gunneridae</taxon>
        <taxon>Pentapetalae</taxon>
        <taxon>rosids</taxon>
        <taxon>fabids</taxon>
        <taxon>Fabales</taxon>
        <taxon>Fabaceae</taxon>
        <taxon>Papilionoideae</taxon>
        <taxon>50 kb inversion clade</taxon>
        <taxon>NPAAA clade</taxon>
        <taxon>Hologalegina</taxon>
        <taxon>IRL clade</taxon>
        <taxon>Trifolieae</taxon>
        <taxon>Medicago</taxon>
    </lineage>
</organism>
<reference evidence="2 5" key="2">
    <citation type="journal article" date="2014" name="BMC Genomics">
        <title>An improved genome release (version Mt4.0) for the model legume Medicago truncatula.</title>
        <authorList>
            <person name="Tang H."/>
            <person name="Krishnakumar V."/>
            <person name="Bidwell S."/>
            <person name="Rosen B."/>
            <person name="Chan A."/>
            <person name="Zhou S."/>
            <person name="Gentzbittel L."/>
            <person name="Childs K.L."/>
            <person name="Yandell M."/>
            <person name="Gundlach H."/>
            <person name="Mayer K.F."/>
            <person name="Schwartz D.C."/>
            <person name="Town C.D."/>
        </authorList>
    </citation>
    <scope>GENOME REANNOTATION</scope>
    <source>
        <strain evidence="2">A17</strain>
        <strain evidence="4 5">cv. Jemalong A17</strain>
    </source>
</reference>
<dbReference type="InterPro" id="IPR001810">
    <property type="entry name" value="F-box_dom"/>
</dbReference>
<dbReference type="STRING" id="3880.A0A072VKM5"/>
<dbReference type="AlphaFoldDB" id="A0A072VKM5"/>
<evidence type="ECO:0000313" key="2">
    <source>
        <dbReference type="EMBL" id="KEH38705.1"/>
    </source>
</evidence>
<dbReference type="NCBIfam" id="TIGR01640">
    <property type="entry name" value="F_box_assoc_1"/>
    <property type="match status" value="1"/>
</dbReference>
<dbReference type="CDD" id="cd22157">
    <property type="entry name" value="F-box_AtFBW1-like"/>
    <property type="match status" value="1"/>
</dbReference>
<dbReference type="Gramene" id="rna11215">
    <property type="protein sequence ID" value="RHN75065.1"/>
    <property type="gene ID" value="gene11215"/>
</dbReference>
<reference evidence="6" key="4">
    <citation type="journal article" date="2018" name="Nat. Plants">
        <title>Whole-genome landscape of Medicago truncatula symbiotic genes.</title>
        <authorList>
            <person name="Pecrix Y."/>
            <person name="Staton S.E."/>
            <person name="Sallet E."/>
            <person name="Lelandais-Briere C."/>
            <person name="Moreau S."/>
            <person name="Carrere S."/>
            <person name="Blein T."/>
            <person name="Jardinaud M.F."/>
            <person name="Latrasse D."/>
            <person name="Zouine M."/>
            <person name="Zahm M."/>
            <person name="Kreplak J."/>
            <person name="Mayjonade B."/>
            <person name="Satge C."/>
            <person name="Perez M."/>
            <person name="Cauet S."/>
            <person name="Marande W."/>
            <person name="Chantry-Darmon C."/>
            <person name="Lopez-Roques C."/>
            <person name="Bouchez O."/>
            <person name="Berard A."/>
            <person name="Debelle F."/>
            <person name="Munos S."/>
            <person name="Bendahmane A."/>
            <person name="Berges H."/>
            <person name="Niebel A."/>
            <person name="Buitink J."/>
            <person name="Frugier F."/>
            <person name="Benhamed M."/>
            <person name="Crespi M."/>
            <person name="Gouzy J."/>
            <person name="Gamas P."/>
        </authorList>
    </citation>
    <scope>NUCLEOTIDE SEQUENCE [LARGE SCALE GENOMIC DNA]</scope>
    <source>
        <strain evidence="6">cv. Jemalong A17</strain>
    </source>
</reference>
<evidence type="ECO:0000313" key="4">
    <source>
        <dbReference type="EnsemblPlants" id="KEH38705"/>
    </source>
</evidence>
<dbReference type="Gene3D" id="1.20.1280.50">
    <property type="match status" value="1"/>
</dbReference>
<reference evidence="2 5" key="1">
    <citation type="journal article" date="2011" name="Nature">
        <title>The Medicago genome provides insight into the evolution of rhizobial symbioses.</title>
        <authorList>
            <person name="Young N.D."/>
            <person name="Debelle F."/>
            <person name="Oldroyd G.E."/>
            <person name="Geurts R."/>
            <person name="Cannon S.B."/>
            <person name="Udvardi M.K."/>
            <person name="Benedito V.A."/>
            <person name="Mayer K.F."/>
            <person name="Gouzy J."/>
            <person name="Schoof H."/>
            <person name="Van de Peer Y."/>
            <person name="Proost S."/>
            <person name="Cook D.R."/>
            <person name="Meyers B.C."/>
            <person name="Spannagl M."/>
            <person name="Cheung F."/>
            <person name="De Mita S."/>
            <person name="Krishnakumar V."/>
            <person name="Gundlach H."/>
            <person name="Zhou S."/>
            <person name="Mudge J."/>
            <person name="Bharti A.K."/>
            <person name="Murray J.D."/>
            <person name="Naoumkina M.A."/>
            <person name="Rosen B."/>
            <person name="Silverstein K.A."/>
            <person name="Tang H."/>
            <person name="Rombauts S."/>
            <person name="Zhao P.X."/>
            <person name="Zhou P."/>
            <person name="Barbe V."/>
            <person name="Bardou P."/>
            <person name="Bechner M."/>
            <person name="Bellec A."/>
            <person name="Berger A."/>
            <person name="Berges H."/>
            <person name="Bidwell S."/>
            <person name="Bisseling T."/>
            <person name="Choisne N."/>
            <person name="Couloux A."/>
            <person name="Denny R."/>
            <person name="Deshpande S."/>
            <person name="Dai X."/>
            <person name="Doyle J.J."/>
            <person name="Dudez A.M."/>
            <person name="Farmer A.D."/>
            <person name="Fouteau S."/>
            <person name="Franken C."/>
            <person name="Gibelin C."/>
            <person name="Gish J."/>
            <person name="Goldstein S."/>
            <person name="Gonzalez A.J."/>
            <person name="Green P.J."/>
            <person name="Hallab A."/>
            <person name="Hartog M."/>
            <person name="Hua A."/>
            <person name="Humphray S.J."/>
            <person name="Jeong D.H."/>
            <person name="Jing Y."/>
            <person name="Jocker A."/>
            <person name="Kenton S.M."/>
            <person name="Kim D.J."/>
            <person name="Klee K."/>
            <person name="Lai H."/>
            <person name="Lang C."/>
            <person name="Lin S."/>
            <person name="Macmil S.L."/>
            <person name="Magdelenat G."/>
            <person name="Matthews L."/>
            <person name="McCorrison J."/>
            <person name="Monaghan E.L."/>
            <person name="Mun J.H."/>
            <person name="Najar F.Z."/>
            <person name="Nicholson C."/>
            <person name="Noirot C."/>
            <person name="O'Bleness M."/>
            <person name="Paule C.R."/>
            <person name="Poulain J."/>
            <person name="Prion F."/>
            <person name="Qin B."/>
            <person name="Qu C."/>
            <person name="Retzel E.F."/>
            <person name="Riddle C."/>
            <person name="Sallet E."/>
            <person name="Samain S."/>
            <person name="Samson N."/>
            <person name="Sanders I."/>
            <person name="Saurat O."/>
            <person name="Scarpelli C."/>
            <person name="Schiex T."/>
            <person name="Segurens B."/>
            <person name="Severin A.J."/>
            <person name="Sherrier D.J."/>
            <person name="Shi R."/>
            <person name="Sims S."/>
            <person name="Singer S.R."/>
            <person name="Sinharoy S."/>
            <person name="Sterck L."/>
            <person name="Viollet A."/>
            <person name="Wang B.B."/>
            <person name="Wang K."/>
            <person name="Wang M."/>
            <person name="Wang X."/>
            <person name="Warfsmann J."/>
            <person name="Weissenbach J."/>
            <person name="White D.D."/>
            <person name="White J.D."/>
            <person name="Wiley G.B."/>
            <person name="Wincker P."/>
            <person name="Xing Y."/>
            <person name="Yang L."/>
            <person name="Yao Z."/>
            <person name="Ying F."/>
            <person name="Zhai J."/>
            <person name="Zhou L."/>
            <person name="Zuber A."/>
            <person name="Denarie J."/>
            <person name="Dixon R.A."/>
            <person name="May G.D."/>
            <person name="Schwartz D.C."/>
            <person name="Rogers J."/>
            <person name="Quetier F."/>
            <person name="Town C.D."/>
            <person name="Roe B.A."/>
        </authorList>
    </citation>
    <scope>NUCLEOTIDE SEQUENCE [LARGE SCALE GENOMIC DNA]</scope>
    <source>
        <strain evidence="2">A17</strain>
        <strain evidence="4 5">cv. Jemalong A17</strain>
    </source>
</reference>
<sequence length="358" mass="40523">MAPDCYGDDGSYVVDSSQSLVEETTSALPLPTLPFDLVAEILCRLPVKLLIQLRCLCKSINSLISDPKFAKKHLRMSNTRHHLMLSSNNDLDELVLFDSPMPSDFPTFTVNQTQLSYPDCLKIEYDSPLHARSCDGILCFTMYNGPGVGPPVLWNPSIRTFKILPPLDNKPFSAYSFGYDHCIDKYKIVAISLVEDREEVSVHTLGTDTWRRIPDFPYSGPFCGYGIFVGGTVNWLSLDEVSSLCVIVSLDLEKESYQTLSLPDIENDPLTNLGDLGVLRDCLCIFASSDMFFDVWIMKEYGNKKSWTRLYRVPYMEDRGLCRYTKALYISEDEQLLMDFKELESQKSACLPLPDLSD</sequence>
<dbReference type="EnsemblPlants" id="KEH38705">
    <property type="protein sequence ID" value="KEH38705"/>
    <property type="gene ID" value="MTR_2g078900"/>
</dbReference>
<dbReference type="Proteomes" id="UP000265566">
    <property type="component" value="Chromosome 2"/>
</dbReference>